<feature type="region of interest" description="Disordered" evidence="1">
    <location>
        <begin position="127"/>
        <end position="146"/>
    </location>
</feature>
<dbReference type="EMBL" id="LN649231">
    <property type="protein sequence ID" value="CEI70117.1"/>
    <property type="molecule type" value="Genomic_DNA"/>
</dbReference>
<keyword evidence="3" id="KW-1185">Reference proteome</keyword>
<feature type="compositionally biased region" description="Polar residues" evidence="1">
    <location>
        <begin position="136"/>
        <end position="146"/>
    </location>
</feature>
<protein>
    <submittedName>
        <fullName evidence="2">Uncharacterized protein</fullName>
    </submittedName>
</protein>
<proteinExistence type="predicted"/>
<organism evidence="2 3">
    <name type="scientific">Fusarium venenatum</name>
    <dbReference type="NCBI Taxonomy" id="56646"/>
    <lineage>
        <taxon>Eukaryota</taxon>
        <taxon>Fungi</taxon>
        <taxon>Dikarya</taxon>
        <taxon>Ascomycota</taxon>
        <taxon>Pezizomycotina</taxon>
        <taxon>Sordariomycetes</taxon>
        <taxon>Hypocreomycetidae</taxon>
        <taxon>Hypocreales</taxon>
        <taxon>Nectriaceae</taxon>
        <taxon>Fusarium</taxon>
    </lineage>
</organism>
<sequence>MAYGTCSLEDLGSAISSSSLYLVELAGERTIQRQAEPCCRPHISEFASERREQVYHGDLVILSILIRGWMTSFIRVEYITVSVQHHASWQMMVQALFEIQVAAVFIQKATLLISYMCDLGQYERNAPVRRKEQESTESATASRFDE</sequence>
<accession>A0A2L2TW43</accession>
<evidence type="ECO:0000256" key="1">
    <source>
        <dbReference type="SAM" id="MobiDB-lite"/>
    </source>
</evidence>
<dbReference type="AlphaFoldDB" id="A0A2L2TW43"/>
<evidence type="ECO:0000313" key="3">
    <source>
        <dbReference type="Proteomes" id="UP000245910"/>
    </source>
</evidence>
<evidence type="ECO:0000313" key="2">
    <source>
        <dbReference type="EMBL" id="CEI70117.1"/>
    </source>
</evidence>
<name>A0A2L2TW43_9HYPO</name>
<dbReference type="Proteomes" id="UP000245910">
    <property type="component" value="Chromosome III"/>
</dbReference>
<reference evidence="3" key="1">
    <citation type="submission" date="2014-10" db="EMBL/GenBank/DDBJ databases">
        <authorList>
            <person name="King R."/>
        </authorList>
    </citation>
    <scope>NUCLEOTIDE SEQUENCE [LARGE SCALE GENOMIC DNA]</scope>
    <source>
        <strain evidence="3">A3/5</strain>
    </source>
</reference>